<organism evidence="3">
    <name type="scientific">freshwater metagenome</name>
    <dbReference type="NCBI Taxonomy" id="449393"/>
    <lineage>
        <taxon>unclassified sequences</taxon>
        <taxon>metagenomes</taxon>
        <taxon>ecological metagenomes</taxon>
    </lineage>
</organism>
<accession>A0A6J7QKM4</accession>
<feature type="compositionally biased region" description="Polar residues" evidence="1">
    <location>
        <begin position="293"/>
        <end position="303"/>
    </location>
</feature>
<feature type="region of interest" description="Disordered" evidence="1">
    <location>
        <begin position="284"/>
        <end position="304"/>
    </location>
</feature>
<evidence type="ECO:0000313" key="2">
    <source>
        <dbReference type="EMBL" id="CAB4866359.1"/>
    </source>
</evidence>
<sequence length="495" mass="52056">MRHPLVRFVSKKKPTLLRAMAAAASLLIVVTATAVPADGFGTVAIPGQRVVHEPITRTLSCGANARVNKCFEHASMTMLAGTNGTYGGVGIADDFTGGLGPASKHCDDADYGYGDPQPQSVAWQELSNCLYSYQRYMDFAVTSAAGMLNADGTVNARAVDIFNSTGGTYDACALIDPLKGKSPESVAKCNVISGFGRALHVYEDFWSHSNWGDYKEPGVTASMTNPVGLAEVSQPTFFKYPSTPPTQFPEKLITGCDDSTPFDKFVCGKNLPPTSPLQRVKHSTLNKDGGSVNPDTCSGTTPITPRGEVVAGGIQNFTRVVKGACAAARASWSDLQAQLVKTYGTQKATTMIRALTSDTPLTTCIVGGSAARALVPPVGPDPNSARGVDITLTNGSTSRLTCSKISLEGGEWAANYPSDSVTSLSQWRTQSHGIATGTEGSATFIGTDGSTVTMTWNNPYYGSNSYGCTTTGNFVCMTDGSKGNNSTVKFTLNAK</sequence>
<dbReference type="Gene3D" id="2.60.270.50">
    <property type="match status" value="1"/>
</dbReference>
<evidence type="ECO:0000256" key="1">
    <source>
        <dbReference type="SAM" id="MobiDB-lite"/>
    </source>
</evidence>
<name>A0A6J7QKM4_9ZZZZ</name>
<dbReference type="AlphaFoldDB" id="A0A6J7QKM4"/>
<dbReference type="EMBL" id="CAFBPM010000005">
    <property type="protein sequence ID" value="CAB5018207.1"/>
    <property type="molecule type" value="Genomic_DNA"/>
</dbReference>
<protein>
    <submittedName>
        <fullName evidence="3">Unannotated protein</fullName>
    </submittedName>
</protein>
<reference evidence="3" key="1">
    <citation type="submission" date="2020-05" db="EMBL/GenBank/DDBJ databases">
        <authorList>
            <person name="Chiriac C."/>
            <person name="Salcher M."/>
            <person name="Ghai R."/>
            <person name="Kavagutti S V."/>
        </authorList>
    </citation>
    <scope>NUCLEOTIDE SEQUENCE</scope>
</reference>
<gene>
    <name evidence="2" type="ORF">UFOPK3427_00512</name>
    <name evidence="3" type="ORF">UFOPK4112_00743</name>
</gene>
<proteinExistence type="predicted"/>
<evidence type="ECO:0000313" key="3">
    <source>
        <dbReference type="EMBL" id="CAB5018207.1"/>
    </source>
</evidence>
<dbReference type="EMBL" id="CAFBLT010000001">
    <property type="protein sequence ID" value="CAB4866359.1"/>
    <property type="molecule type" value="Genomic_DNA"/>
</dbReference>